<proteinExistence type="predicted"/>
<dbReference type="InterPro" id="IPR050122">
    <property type="entry name" value="RTK"/>
</dbReference>
<keyword evidence="8 11" id="KW-0675">Receptor</keyword>
<evidence type="ECO:0000256" key="5">
    <source>
        <dbReference type="ARBA" id="ARBA00022840"/>
    </source>
</evidence>
<dbReference type="OrthoDB" id="346907at2759"/>
<name>A0A2G8KUC0_STIJA</name>
<dbReference type="InterPro" id="IPR020635">
    <property type="entry name" value="Tyr_kinase_cat_dom"/>
</dbReference>
<dbReference type="GO" id="GO:0005524">
    <property type="term" value="F:ATP binding"/>
    <property type="evidence" value="ECO:0007669"/>
    <property type="project" value="UniProtKB-KW"/>
</dbReference>
<accession>A0A2G8KUC0</accession>
<dbReference type="GO" id="GO:0004714">
    <property type="term" value="F:transmembrane receptor protein tyrosine kinase activity"/>
    <property type="evidence" value="ECO:0007669"/>
    <property type="project" value="TreeGrafter"/>
</dbReference>
<keyword evidence="12" id="KW-1185">Reference proteome</keyword>
<dbReference type="Proteomes" id="UP000230750">
    <property type="component" value="Unassembled WGS sequence"/>
</dbReference>
<dbReference type="PANTHER" id="PTHR24416">
    <property type="entry name" value="TYROSINE-PROTEIN KINASE RECEPTOR"/>
    <property type="match status" value="1"/>
</dbReference>
<evidence type="ECO:0000256" key="9">
    <source>
        <dbReference type="SAM" id="Phobius"/>
    </source>
</evidence>
<dbReference type="InterPro" id="IPR011009">
    <property type="entry name" value="Kinase-like_dom_sf"/>
</dbReference>
<dbReference type="SUPFAM" id="SSF56112">
    <property type="entry name" value="Protein kinase-like (PK-like)"/>
    <property type="match status" value="1"/>
</dbReference>
<evidence type="ECO:0000256" key="4">
    <source>
        <dbReference type="ARBA" id="ARBA00022741"/>
    </source>
</evidence>
<sequence length="444" mass="50736">MDISVSSDVIWRRHDERIFLNEHRLVDDNILRDVCHPTFSSLFIPTVTFHNANETYQCKSQNGTTVTFILRVIVSRSFCSEIMKRLECIANEVLQPVTMKWTVNNNEISSKTFYEISNQTVAWTKTFNILRETDVVKCKVSGPYITQVTTSFNCSRNDEELGSDGTRLLLAVFTITLLCFIALIIILTDTFIVRRSQQNVVYFYGENVVYHRSDILLEKRLQSSGRMIRWTASLQNGKRPPFIANTLPAPHFIYTEYVTNGTLKEFLGQSSDGNEYSTSIYSPHGDSATAYVKIKQLASFSYEVLDAMIFLESIDCDHPGVCAKKVLMNSRNVCKLYDFNACSTTKKFISGKDFEAYTGYFLVAGETPFIQRTFGDIKSAFDESPPLSQPNRCPNEIYLLMKRSLCLQPETRIKLAKLKEGLKRFIDGESVVSKDFDCFDYKII</sequence>
<comment type="subcellular location">
    <subcellularLocation>
        <location evidence="1">Membrane</location>
    </subcellularLocation>
</comment>
<dbReference type="GO" id="GO:0005886">
    <property type="term" value="C:plasma membrane"/>
    <property type="evidence" value="ECO:0007669"/>
    <property type="project" value="TreeGrafter"/>
</dbReference>
<reference evidence="11 12" key="1">
    <citation type="journal article" date="2017" name="PLoS Biol.">
        <title>The sea cucumber genome provides insights into morphological evolution and visceral regeneration.</title>
        <authorList>
            <person name="Zhang X."/>
            <person name="Sun L."/>
            <person name="Yuan J."/>
            <person name="Sun Y."/>
            <person name="Gao Y."/>
            <person name="Zhang L."/>
            <person name="Li S."/>
            <person name="Dai H."/>
            <person name="Hamel J.F."/>
            <person name="Liu C."/>
            <person name="Yu Y."/>
            <person name="Liu S."/>
            <person name="Lin W."/>
            <person name="Guo K."/>
            <person name="Jin S."/>
            <person name="Xu P."/>
            <person name="Storey K.B."/>
            <person name="Huan P."/>
            <person name="Zhang T."/>
            <person name="Zhou Y."/>
            <person name="Zhang J."/>
            <person name="Lin C."/>
            <person name="Li X."/>
            <person name="Xing L."/>
            <person name="Huo D."/>
            <person name="Sun M."/>
            <person name="Wang L."/>
            <person name="Mercier A."/>
            <person name="Li F."/>
            <person name="Yang H."/>
            <person name="Xiang J."/>
        </authorList>
    </citation>
    <scope>NUCLEOTIDE SEQUENCE [LARGE SCALE GENOMIC DNA]</scope>
    <source>
        <strain evidence="11">Shaxun</strain>
        <tissue evidence="11">Muscle</tissue>
    </source>
</reference>
<keyword evidence="5" id="KW-0067">ATP-binding</keyword>
<protein>
    <submittedName>
        <fullName evidence="11">Fibroblast growth factor receptor 2 isoform 5</fullName>
    </submittedName>
</protein>
<keyword evidence="3" id="KW-0732">Signal</keyword>
<dbReference type="EMBL" id="MRZV01000364">
    <property type="protein sequence ID" value="PIK51597.1"/>
    <property type="molecule type" value="Genomic_DNA"/>
</dbReference>
<dbReference type="GO" id="GO:0043235">
    <property type="term" value="C:receptor complex"/>
    <property type="evidence" value="ECO:0007669"/>
    <property type="project" value="TreeGrafter"/>
</dbReference>
<dbReference type="PANTHER" id="PTHR24416:SF550">
    <property type="entry name" value="FIBROBLAST GROWTH FACTOR RECEPTOR HOMOLOG 1-RELATED"/>
    <property type="match status" value="1"/>
</dbReference>
<dbReference type="InterPro" id="IPR001245">
    <property type="entry name" value="Ser-Thr/Tyr_kinase_cat_dom"/>
</dbReference>
<evidence type="ECO:0000256" key="2">
    <source>
        <dbReference type="ARBA" id="ARBA00022692"/>
    </source>
</evidence>
<evidence type="ECO:0000313" key="11">
    <source>
        <dbReference type="EMBL" id="PIK51597.1"/>
    </source>
</evidence>
<dbReference type="GO" id="GO:0007169">
    <property type="term" value="P:cell surface receptor protein tyrosine kinase signaling pathway"/>
    <property type="evidence" value="ECO:0007669"/>
    <property type="project" value="TreeGrafter"/>
</dbReference>
<keyword evidence="6 9" id="KW-1133">Transmembrane helix</keyword>
<evidence type="ECO:0000256" key="7">
    <source>
        <dbReference type="ARBA" id="ARBA00023136"/>
    </source>
</evidence>
<dbReference type="STRING" id="307972.A0A2G8KUC0"/>
<feature type="transmembrane region" description="Helical" evidence="9">
    <location>
        <begin position="168"/>
        <end position="187"/>
    </location>
</feature>
<keyword evidence="7 9" id="KW-0472">Membrane</keyword>
<dbReference type="Gene3D" id="1.10.510.10">
    <property type="entry name" value="Transferase(Phosphotransferase) domain 1"/>
    <property type="match status" value="1"/>
</dbReference>
<evidence type="ECO:0000256" key="8">
    <source>
        <dbReference type="ARBA" id="ARBA00023170"/>
    </source>
</evidence>
<dbReference type="Pfam" id="PF07714">
    <property type="entry name" value="PK_Tyr_Ser-Thr"/>
    <property type="match status" value="1"/>
</dbReference>
<evidence type="ECO:0000256" key="6">
    <source>
        <dbReference type="ARBA" id="ARBA00022989"/>
    </source>
</evidence>
<evidence type="ECO:0000256" key="1">
    <source>
        <dbReference type="ARBA" id="ARBA00004370"/>
    </source>
</evidence>
<dbReference type="SMART" id="SM00219">
    <property type="entry name" value="TyrKc"/>
    <property type="match status" value="1"/>
</dbReference>
<evidence type="ECO:0000256" key="3">
    <source>
        <dbReference type="ARBA" id="ARBA00022729"/>
    </source>
</evidence>
<organism evidence="11 12">
    <name type="scientific">Stichopus japonicus</name>
    <name type="common">Sea cucumber</name>
    <dbReference type="NCBI Taxonomy" id="307972"/>
    <lineage>
        <taxon>Eukaryota</taxon>
        <taxon>Metazoa</taxon>
        <taxon>Echinodermata</taxon>
        <taxon>Eleutherozoa</taxon>
        <taxon>Echinozoa</taxon>
        <taxon>Holothuroidea</taxon>
        <taxon>Aspidochirotacea</taxon>
        <taxon>Aspidochirotida</taxon>
        <taxon>Stichopodidae</taxon>
        <taxon>Apostichopus</taxon>
    </lineage>
</organism>
<keyword evidence="2 9" id="KW-0812">Transmembrane</keyword>
<evidence type="ECO:0000313" key="12">
    <source>
        <dbReference type="Proteomes" id="UP000230750"/>
    </source>
</evidence>
<gene>
    <name evidence="11" type="ORF">BSL78_11521</name>
</gene>
<dbReference type="AlphaFoldDB" id="A0A2G8KUC0"/>
<feature type="domain" description="Tyrosine-protein kinase catalytic" evidence="10">
    <location>
        <begin position="215"/>
        <end position="422"/>
    </location>
</feature>
<comment type="caution">
    <text evidence="11">The sequence shown here is derived from an EMBL/GenBank/DDBJ whole genome shotgun (WGS) entry which is preliminary data.</text>
</comment>
<keyword evidence="4" id="KW-0547">Nucleotide-binding</keyword>
<evidence type="ECO:0000259" key="10">
    <source>
        <dbReference type="SMART" id="SM00219"/>
    </source>
</evidence>